<dbReference type="SUPFAM" id="SSF56281">
    <property type="entry name" value="Metallo-hydrolase/oxidoreductase"/>
    <property type="match status" value="1"/>
</dbReference>
<gene>
    <name evidence="2" type="ORF">CVV64_16920</name>
</gene>
<dbReference type="PANTHER" id="PTHR42663">
    <property type="entry name" value="HYDROLASE C777.06C-RELATED-RELATED"/>
    <property type="match status" value="1"/>
</dbReference>
<dbReference type="GO" id="GO:0016787">
    <property type="term" value="F:hydrolase activity"/>
    <property type="evidence" value="ECO:0007669"/>
    <property type="project" value="UniProtKB-KW"/>
</dbReference>
<comment type="caution">
    <text evidence="2">The sequence shown here is derived from an EMBL/GenBank/DDBJ whole genome shotgun (WGS) entry which is preliminary data.</text>
</comment>
<evidence type="ECO:0000313" key="3">
    <source>
        <dbReference type="Proteomes" id="UP000233256"/>
    </source>
</evidence>
<sequence length="301" mass="33852">MKIKFWGVRGSVPTPGKSTVRYGGNTPCVELRPDDDKLFILDCGTGVRELGMSLMGRAAGKPIKARVFLSHTHWDHLHGFPFFVPAFIPGNAFTIMGPVDFDQSLQEIFQGQMKYQYFPVRLSEMASTIDFQELREGEYTFDGVSVKARYLNHPVLVLGYRFEYQGKCVVYATDTEPHRNPFAGGEASDGVTEADIAEAEEICRERRQSLVEFMRNADLVIMDGQYTREEYPAKIGWGHTPMEEALETAIQAGVSTLALFHHDPTRSDEQLVEKVKLLKELIPPGCKTRVLAAWEGLEVEV</sequence>
<dbReference type="InterPro" id="IPR001279">
    <property type="entry name" value="Metallo-B-lactamas"/>
</dbReference>
<dbReference type="CDD" id="cd07715">
    <property type="entry name" value="TaR3-like_MBL-fold"/>
    <property type="match status" value="1"/>
</dbReference>
<feature type="domain" description="Metallo-beta-lactamase" evidence="1">
    <location>
        <begin position="25"/>
        <end position="239"/>
    </location>
</feature>
<dbReference type="PANTHER" id="PTHR42663:SF4">
    <property type="entry name" value="SLL1036 PROTEIN"/>
    <property type="match status" value="1"/>
</dbReference>
<dbReference type="SMART" id="SM00849">
    <property type="entry name" value="Lactamase_B"/>
    <property type="match status" value="1"/>
</dbReference>
<protein>
    <submittedName>
        <fullName evidence="2">MBL fold metallo-hydrolase</fullName>
    </submittedName>
</protein>
<proteinExistence type="predicted"/>
<reference evidence="2 3" key="1">
    <citation type="journal article" date="2017" name="ISME J.">
        <title>Potential for microbial H2 and metal transformations associated with novel bacteria and archaea in deep terrestrial subsurface sediments.</title>
        <authorList>
            <person name="Hernsdorf A.W."/>
            <person name="Amano Y."/>
            <person name="Miyakawa K."/>
            <person name="Ise K."/>
            <person name="Suzuki Y."/>
            <person name="Anantharaman K."/>
            <person name="Probst A."/>
            <person name="Burstein D."/>
            <person name="Thomas B.C."/>
            <person name="Banfield J.F."/>
        </authorList>
    </citation>
    <scope>NUCLEOTIDE SEQUENCE [LARGE SCALE GENOMIC DNA]</scope>
    <source>
        <strain evidence="2">HGW-Wallbacteria-1</strain>
    </source>
</reference>
<dbReference type="EMBL" id="PGXC01000032">
    <property type="protein sequence ID" value="PKK88867.1"/>
    <property type="molecule type" value="Genomic_DNA"/>
</dbReference>
<keyword evidence="2" id="KW-0378">Hydrolase</keyword>
<dbReference type="InterPro" id="IPR036866">
    <property type="entry name" value="RibonucZ/Hydroxyglut_hydro"/>
</dbReference>
<organism evidence="2 3">
    <name type="scientific">Candidatus Wallbacteria bacterium HGW-Wallbacteria-1</name>
    <dbReference type="NCBI Taxonomy" id="2013854"/>
    <lineage>
        <taxon>Bacteria</taxon>
        <taxon>Candidatus Walliibacteriota</taxon>
    </lineage>
</organism>
<accession>A0A2N1PKI7</accession>
<dbReference type="AlphaFoldDB" id="A0A2N1PKI7"/>
<dbReference type="Pfam" id="PF12706">
    <property type="entry name" value="Lactamase_B_2"/>
    <property type="match status" value="1"/>
</dbReference>
<evidence type="ECO:0000259" key="1">
    <source>
        <dbReference type="SMART" id="SM00849"/>
    </source>
</evidence>
<dbReference type="Proteomes" id="UP000233256">
    <property type="component" value="Unassembled WGS sequence"/>
</dbReference>
<name>A0A2N1PKI7_9BACT</name>
<evidence type="ECO:0000313" key="2">
    <source>
        <dbReference type="EMBL" id="PKK88867.1"/>
    </source>
</evidence>
<dbReference type="Gene3D" id="3.60.15.10">
    <property type="entry name" value="Ribonuclease Z/Hydroxyacylglutathione hydrolase-like"/>
    <property type="match status" value="1"/>
</dbReference>